<gene>
    <name evidence="1" type="ORF">M422DRAFT_264339</name>
</gene>
<dbReference type="EMBL" id="KN837209">
    <property type="protein sequence ID" value="KIJ33721.1"/>
    <property type="molecule type" value="Genomic_DNA"/>
</dbReference>
<dbReference type="AlphaFoldDB" id="A0A0C9V8R6"/>
<dbReference type="HOGENOM" id="CLU_966980_0_0_1"/>
<protein>
    <submittedName>
        <fullName evidence="1">Uncharacterized protein</fullName>
    </submittedName>
</protein>
<reference evidence="1 2" key="1">
    <citation type="submission" date="2014-06" db="EMBL/GenBank/DDBJ databases">
        <title>Evolutionary Origins and Diversification of the Mycorrhizal Mutualists.</title>
        <authorList>
            <consortium name="DOE Joint Genome Institute"/>
            <consortium name="Mycorrhizal Genomics Consortium"/>
            <person name="Kohler A."/>
            <person name="Kuo A."/>
            <person name="Nagy L.G."/>
            <person name="Floudas D."/>
            <person name="Copeland A."/>
            <person name="Barry K.W."/>
            <person name="Cichocki N."/>
            <person name="Veneault-Fourrey C."/>
            <person name="LaButti K."/>
            <person name="Lindquist E.A."/>
            <person name="Lipzen A."/>
            <person name="Lundell T."/>
            <person name="Morin E."/>
            <person name="Murat C."/>
            <person name="Riley R."/>
            <person name="Ohm R."/>
            <person name="Sun H."/>
            <person name="Tunlid A."/>
            <person name="Henrissat B."/>
            <person name="Grigoriev I.V."/>
            <person name="Hibbett D.S."/>
            <person name="Martin F."/>
        </authorList>
    </citation>
    <scope>NUCLEOTIDE SEQUENCE [LARGE SCALE GENOMIC DNA]</scope>
    <source>
        <strain evidence="1 2">SS14</strain>
    </source>
</reference>
<dbReference type="OrthoDB" id="3263473at2759"/>
<evidence type="ECO:0000313" key="1">
    <source>
        <dbReference type="EMBL" id="KIJ33721.1"/>
    </source>
</evidence>
<proteinExistence type="predicted"/>
<name>A0A0C9V8R6_SPHS4</name>
<organism evidence="1 2">
    <name type="scientific">Sphaerobolus stellatus (strain SS14)</name>
    <dbReference type="NCBI Taxonomy" id="990650"/>
    <lineage>
        <taxon>Eukaryota</taxon>
        <taxon>Fungi</taxon>
        <taxon>Dikarya</taxon>
        <taxon>Basidiomycota</taxon>
        <taxon>Agaricomycotina</taxon>
        <taxon>Agaricomycetes</taxon>
        <taxon>Phallomycetidae</taxon>
        <taxon>Geastrales</taxon>
        <taxon>Sphaerobolaceae</taxon>
        <taxon>Sphaerobolus</taxon>
    </lineage>
</organism>
<keyword evidence="2" id="KW-1185">Reference proteome</keyword>
<sequence length="288" mass="33704">MGENGEKVLPTIAFSYPHNPALPEDIPLNLPSSFPLHEHLLLEILKAGQIEWKLHEVNAHSAIQQLKDALTKKVANLDACQQHVVGQRAATWAAKLINGQVSVIVKYAENFCRIRDRMLSLGMPEDHPDFKVLHREDCESKRMWASHETHYAKYSRKVKTVNEKGLSWIWLMGKKSETLSGERTETQRVHWFVAQAQMKQWKEEVEIVEEGMRRVIQFFKFYENILIKLAEEHHDQQHFTSYCMGMILEYRRLQEDAYRRIPAYIYLEEDHCSKTRNNSPKLNSAQHV</sequence>
<dbReference type="Proteomes" id="UP000054279">
    <property type="component" value="Unassembled WGS sequence"/>
</dbReference>
<accession>A0A0C9V8R6</accession>
<evidence type="ECO:0000313" key="2">
    <source>
        <dbReference type="Proteomes" id="UP000054279"/>
    </source>
</evidence>